<dbReference type="InterPro" id="IPR043131">
    <property type="entry name" value="BCAT-like_N"/>
</dbReference>
<reference evidence="2" key="1">
    <citation type="journal article" date="2011" name="Proc. Natl. Acad. Sci. U.S.A.">
        <title>Obligate biotrophy features unraveled by the genomic analysis of rust fungi.</title>
        <authorList>
            <person name="Duplessis S."/>
            <person name="Cuomo C.A."/>
            <person name="Lin Y.-C."/>
            <person name="Aerts A."/>
            <person name="Tisserant E."/>
            <person name="Veneault-Fourrey C."/>
            <person name="Joly D.L."/>
            <person name="Hacquard S."/>
            <person name="Amselem J."/>
            <person name="Cantarel B.L."/>
            <person name="Chiu R."/>
            <person name="Coutinho P.M."/>
            <person name="Feau N."/>
            <person name="Field M."/>
            <person name="Frey P."/>
            <person name="Gelhaye E."/>
            <person name="Goldberg J."/>
            <person name="Grabherr M.G."/>
            <person name="Kodira C.D."/>
            <person name="Kohler A."/>
            <person name="Kuees U."/>
            <person name="Lindquist E.A."/>
            <person name="Lucas S.M."/>
            <person name="Mago R."/>
            <person name="Mauceli E."/>
            <person name="Morin E."/>
            <person name="Murat C."/>
            <person name="Pangilinan J.L."/>
            <person name="Park R."/>
            <person name="Pearson M."/>
            <person name="Quesneville H."/>
            <person name="Rouhier N."/>
            <person name="Sakthikumar S."/>
            <person name="Salamov A.A."/>
            <person name="Schmutz J."/>
            <person name="Selles B."/>
            <person name="Shapiro H."/>
            <person name="Tanguay P."/>
            <person name="Tuskan G.A."/>
            <person name="Henrissat B."/>
            <person name="Van de Peer Y."/>
            <person name="Rouze P."/>
            <person name="Ellis J.G."/>
            <person name="Dodds P.N."/>
            <person name="Schein J.E."/>
            <person name="Zhong S."/>
            <person name="Hamelin R.C."/>
            <person name="Grigoriev I.V."/>
            <person name="Szabo L.J."/>
            <person name="Martin F."/>
        </authorList>
    </citation>
    <scope>NUCLEOTIDE SEQUENCE [LARGE SCALE GENOMIC DNA]</scope>
    <source>
        <strain evidence="2">98AG31 / pathotype 3-4-7</strain>
    </source>
</reference>
<dbReference type="InterPro" id="IPR036038">
    <property type="entry name" value="Aminotransferase-like"/>
</dbReference>
<dbReference type="STRING" id="747676.F4RJJ5"/>
<name>F4RJJ5_MELLP</name>
<dbReference type="OrthoDB" id="64220at2759"/>
<dbReference type="HOGENOM" id="CLU_020844_6_1_1"/>
<dbReference type="InterPro" id="IPR001544">
    <property type="entry name" value="Aminotrans_IV"/>
</dbReference>
<dbReference type="Gene3D" id="3.30.470.10">
    <property type="match status" value="1"/>
</dbReference>
<dbReference type="Gene3D" id="3.20.10.10">
    <property type="entry name" value="D-amino Acid Aminotransferase, subunit A, domain 2"/>
    <property type="match status" value="1"/>
</dbReference>
<sequence length="249" mass="27809">MTDNKNSAQQSSSSTVPFELLTTMLYDPNQDPSLPLLERHLNRLRNAHQSLAIQLPQSWCATHEPCEPHLIQNKILTVAQGPIALRLRVTVGPDNQVTIISSPFITQSRHSQLPISVIDDQPTKYETPFLLFKTTQRDLYDSVRSRHHVSLVNDGKQPFDVLMYNSDGQLTESTIANVAVKRPDSQTWITPATSCGLLPGVKREELLEKGEIQEGIIMISELASGTWDVICFNALRGVYPVQLQLGTNL</sequence>
<dbReference type="Pfam" id="PF01063">
    <property type="entry name" value="Aminotran_4"/>
    <property type="match status" value="1"/>
</dbReference>
<dbReference type="AlphaFoldDB" id="F4RJJ5"/>
<proteinExistence type="predicted"/>
<dbReference type="RefSeq" id="XP_007409225.1">
    <property type="nucleotide sequence ID" value="XM_007409163.1"/>
</dbReference>
<dbReference type="SUPFAM" id="SSF56752">
    <property type="entry name" value="D-aminoacid aminotransferase-like PLP-dependent enzymes"/>
    <property type="match status" value="1"/>
</dbReference>
<dbReference type="VEuPathDB" id="FungiDB:MELLADRAFT_71694"/>
<dbReference type="EMBL" id="GL883104">
    <property type="protein sequence ID" value="EGG07318.1"/>
    <property type="molecule type" value="Genomic_DNA"/>
</dbReference>
<keyword evidence="2" id="KW-1185">Reference proteome</keyword>
<dbReference type="GO" id="GO:0003824">
    <property type="term" value="F:catalytic activity"/>
    <property type="evidence" value="ECO:0007669"/>
    <property type="project" value="InterPro"/>
</dbReference>
<evidence type="ECO:0000313" key="1">
    <source>
        <dbReference type="EMBL" id="EGG07318.1"/>
    </source>
</evidence>
<dbReference type="GeneID" id="18931905"/>
<dbReference type="FunCoup" id="F4RJJ5">
    <property type="interactions" value="88"/>
</dbReference>
<protein>
    <submittedName>
        <fullName evidence="1">Uncharacterized protein</fullName>
    </submittedName>
</protein>
<organism evidence="2">
    <name type="scientific">Melampsora larici-populina (strain 98AG31 / pathotype 3-4-7)</name>
    <name type="common">Poplar leaf rust fungus</name>
    <dbReference type="NCBI Taxonomy" id="747676"/>
    <lineage>
        <taxon>Eukaryota</taxon>
        <taxon>Fungi</taxon>
        <taxon>Dikarya</taxon>
        <taxon>Basidiomycota</taxon>
        <taxon>Pucciniomycotina</taxon>
        <taxon>Pucciniomycetes</taxon>
        <taxon>Pucciniales</taxon>
        <taxon>Melampsoraceae</taxon>
        <taxon>Melampsora</taxon>
    </lineage>
</organism>
<accession>F4RJJ5</accession>
<evidence type="ECO:0000313" key="2">
    <source>
        <dbReference type="Proteomes" id="UP000001072"/>
    </source>
</evidence>
<dbReference type="KEGG" id="mlr:MELLADRAFT_71694"/>
<gene>
    <name evidence="1" type="ORF">MELLADRAFT_71694</name>
</gene>
<dbReference type="Proteomes" id="UP000001072">
    <property type="component" value="Unassembled WGS sequence"/>
</dbReference>
<dbReference type="eggNOG" id="ENOG502QQMK">
    <property type="taxonomic scope" value="Eukaryota"/>
</dbReference>
<dbReference type="InParanoid" id="F4RJJ5"/>
<dbReference type="InterPro" id="IPR043132">
    <property type="entry name" value="BCAT-like_C"/>
</dbReference>